<evidence type="ECO:0000259" key="8">
    <source>
        <dbReference type="Pfam" id="PF01545"/>
    </source>
</evidence>
<evidence type="ECO:0000256" key="1">
    <source>
        <dbReference type="ARBA" id="ARBA00004141"/>
    </source>
</evidence>
<evidence type="ECO:0000256" key="5">
    <source>
        <dbReference type="ARBA" id="ARBA00022989"/>
    </source>
</evidence>
<dbReference type="STRING" id="1224164.B843_05700"/>
<keyword evidence="5 7" id="KW-1133">Transmembrane helix</keyword>
<evidence type="ECO:0000256" key="3">
    <source>
        <dbReference type="ARBA" id="ARBA00022448"/>
    </source>
</evidence>
<dbReference type="InterPro" id="IPR002524">
    <property type="entry name" value="Cation_efflux"/>
</dbReference>
<feature type="transmembrane region" description="Helical" evidence="7">
    <location>
        <begin position="159"/>
        <end position="178"/>
    </location>
</feature>
<evidence type="ECO:0000256" key="2">
    <source>
        <dbReference type="ARBA" id="ARBA00008114"/>
    </source>
</evidence>
<dbReference type="InterPro" id="IPR050291">
    <property type="entry name" value="CDF_Transporter"/>
</dbReference>
<evidence type="ECO:0000313" key="11">
    <source>
        <dbReference type="Proteomes" id="UP000019222"/>
    </source>
</evidence>
<dbReference type="eggNOG" id="COG0053">
    <property type="taxonomic scope" value="Bacteria"/>
</dbReference>
<dbReference type="InterPro" id="IPR036837">
    <property type="entry name" value="Cation_efflux_CTD_sf"/>
</dbReference>
<protein>
    <submittedName>
        <fullName evidence="10">Cation diffusion facilitator family transporter</fullName>
    </submittedName>
</protein>
<feature type="transmembrane region" description="Helical" evidence="7">
    <location>
        <begin position="86"/>
        <end position="104"/>
    </location>
</feature>
<comment type="subcellular location">
    <subcellularLocation>
        <location evidence="1">Membrane</location>
        <topology evidence="1">Multi-pass membrane protein</topology>
    </subcellularLocation>
</comment>
<dbReference type="GO" id="GO:0015341">
    <property type="term" value="F:zinc efflux antiporter activity"/>
    <property type="evidence" value="ECO:0007669"/>
    <property type="project" value="TreeGrafter"/>
</dbReference>
<evidence type="ECO:0000256" key="7">
    <source>
        <dbReference type="SAM" id="Phobius"/>
    </source>
</evidence>
<feature type="domain" description="Cation efflux protein cytoplasmic" evidence="9">
    <location>
        <begin position="235"/>
        <end position="291"/>
    </location>
</feature>
<gene>
    <name evidence="10" type="ORF">B843_05700</name>
</gene>
<dbReference type="InterPro" id="IPR058533">
    <property type="entry name" value="Cation_efflux_TM"/>
</dbReference>
<keyword evidence="6 7" id="KW-0472">Membrane</keyword>
<dbReference type="GO" id="GO:0006882">
    <property type="term" value="P:intracellular zinc ion homeostasis"/>
    <property type="evidence" value="ECO:0007669"/>
    <property type="project" value="TreeGrafter"/>
</dbReference>
<evidence type="ECO:0000259" key="9">
    <source>
        <dbReference type="Pfam" id="PF16916"/>
    </source>
</evidence>
<dbReference type="AlphaFoldDB" id="W5Y0W4"/>
<comment type="similarity">
    <text evidence="2">Belongs to the cation diffusion facilitator (CDF) transporter (TC 2.A.4) family.</text>
</comment>
<dbReference type="Pfam" id="PF16916">
    <property type="entry name" value="ZT_dimer"/>
    <property type="match status" value="1"/>
</dbReference>
<reference evidence="10 11" key="1">
    <citation type="submission" date="2013-02" db="EMBL/GenBank/DDBJ databases">
        <title>The complete genome sequence of Corynebacterium vitaeruminis DSM 20294.</title>
        <authorList>
            <person name="Ruckert C."/>
            <person name="Albersmeier A."/>
            <person name="Kalinowski J."/>
        </authorList>
    </citation>
    <scope>NUCLEOTIDE SEQUENCE [LARGE SCALE GENOMIC DNA]</scope>
    <source>
        <strain evidence="11">ATCC 10234</strain>
    </source>
</reference>
<dbReference type="GO" id="GO:0005886">
    <property type="term" value="C:plasma membrane"/>
    <property type="evidence" value="ECO:0007669"/>
    <property type="project" value="TreeGrafter"/>
</dbReference>
<organism evidence="10 11">
    <name type="scientific">Corynebacterium vitaeruminis DSM 20294</name>
    <dbReference type="NCBI Taxonomy" id="1224164"/>
    <lineage>
        <taxon>Bacteria</taxon>
        <taxon>Bacillati</taxon>
        <taxon>Actinomycetota</taxon>
        <taxon>Actinomycetes</taxon>
        <taxon>Mycobacteriales</taxon>
        <taxon>Corynebacteriaceae</taxon>
        <taxon>Corynebacterium</taxon>
    </lineage>
</organism>
<dbReference type="SUPFAM" id="SSF161111">
    <property type="entry name" value="Cation efflux protein transmembrane domain-like"/>
    <property type="match status" value="1"/>
</dbReference>
<dbReference type="KEGG" id="cvt:B843_05700"/>
<proteinExistence type="inferred from homology"/>
<dbReference type="PANTHER" id="PTHR43840:SF15">
    <property type="entry name" value="MITOCHONDRIAL METAL TRANSPORTER 1-RELATED"/>
    <property type="match status" value="1"/>
</dbReference>
<dbReference type="InterPro" id="IPR027469">
    <property type="entry name" value="Cation_efflux_TMD_sf"/>
</dbReference>
<accession>W5Y0W4</accession>
<evidence type="ECO:0000256" key="4">
    <source>
        <dbReference type="ARBA" id="ARBA00022692"/>
    </source>
</evidence>
<dbReference type="InterPro" id="IPR027470">
    <property type="entry name" value="Cation_efflux_CTD"/>
</dbReference>
<feature type="domain" description="Cation efflux protein transmembrane" evidence="8">
    <location>
        <begin position="16"/>
        <end position="209"/>
    </location>
</feature>
<dbReference type="HOGENOM" id="CLU_013430_3_0_11"/>
<evidence type="ECO:0000313" key="10">
    <source>
        <dbReference type="EMBL" id="AHI22525.1"/>
    </source>
</evidence>
<dbReference type="Gene3D" id="1.20.1510.10">
    <property type="entry name" value="Cation efflux protein transmembrane domain"/>
    <property type="match status" value="1"/>
</dbReference>
<evidence type="ECO:0000256" key="6">
    <source>
        <dbReference type="ARBA" id="ARBA00023136"/>
    </source>
</evidence>
<sequence length="302" mass="32081">MAAIPTEQRVLELFMKLSIATAVATIALKVWAAVITGSVGFLSDAMESGVNLAAAIVGFLALKISIKPADANHHFGHGKAEYVSALVEGAMIFVASGFIIYSAIERLMAPQPLEQPGIGLLLSTLASVLNLVVGLALVRAGTANRSATLKADGKHLLTDVWTSAGVLVGIAAVALTGWLWLDPVIALVVGVNILYTGYKLLRESLSGLLSEVIPDAERAVLDDYLAGFEESNDVTFTEVRTVAGGRQRFVYLIMQVPAELTVARSHEIADLVERGVDEALGGAETFIHIEPRGKRLKVRRAS</sequence>
<dbReference type="Proteomes" id="UP000019222">
    <property type="component" value="Chromosome"/>
</dbReference>
<dbReference type="Gene3D" id="3.30.70.1350">
    <property type="entry name" value="Cation efflux protein, cytoplasmic domain"/>
    <property type="match status" value="1"/>
</dbReference>
<dbReference type="GO" id="GO:0015086">
    <property type="term" value="F:cadmium ion transmembrane transporter activity"/>
    <property type="evidence" value="ECO:0007669"/>
    <property type="project" value="TreeGrafter"/>
</dbReference>
<feature type="transmembrane region" description="Helical" evidence="7">
    <location>
        <begin position="48"/>
        <end position="66"/>
    </location>
</feature>
<dbReference type="PATRIC" id="fig|1224164.3.peg.1140"/>
<dbReference type="GO" id="GO:0015093">
    <property type="term" value="F:ferrous iron transmembrane transporter activity"/>
    <property type="evidence" value="ECO:0007669"/>
    <property type="project" value="TreeGrafter"/>
</dbReference>
<feature type="transmembrane region" description="Helical" evidence="7">
    <location>
        <begin position="116"/>
        <end position="138"/>
    </location>
</feature>
<keyword evidence="4 7" id="KW-0812">Transmembrane</keyword>
<dbReference type="SUPFAM" id="SSF160240">
    <property type="entry name" value="Cation efflux protein cytoplasmic domain-like"/>
    <property type="match status" value="1"/>
</dbReference>
<name>W5Y0W4_9CORY</name>
<dbReference type="PANTHER" id="PTHR43840">
    <property type="entry name" value="MITOCHONDRIAL METAL TRANSPORTER 1-RELATED"/>
    <property type="match status" value="1"/>
</dbReference>
<dbReference type="Pfam" id="PF01545">
    <property type="entry name" value="Cation_efflux"/>
    <property type="match status" value="1"/>
</dbReference>
<keyword evidence="11" id="KW-1185">Reference proteome</keyword>
<keyword evidence="3" id="KW-0813">Transport</keyword>
<dbReference type="EMBL" id="CP004353">
    <property type="protein sequence ID" value="AHI22525.1"/>
    <property type="molecule type" value="Genomic_DNA"/>
</dbReference>
<dbReference type="NCBIfam" id="TIGR01297">
    <property type="entry name" value="CDF"/>
    <property type="match status" value="1"/>
</dbReference>